<protein>
    <submittedName>
        <fullName evidence="2">Acyl carrier protein</fullName>
    </submittedName>
</protein>
<gene>
    <name evidence="2" type="ORF">KV110_22850</name>
</gene>
<keyword evidence="3" id="KW-1185">Reference proteome</keyword>
<reference evidence="2 3" key="1">
    <citation type="submission" date="2021-07" db="EMBL/GenBank/DDBJ databases">
        <title>Whole Genome Sequence of Nocardia Iowensis.</title>
        <authorList>
            <person name="Lamm A."/>
            <person name="Collins-Fairclough A.M."/>
            <person name="Bunk B."/>
            <person name="Sproer C."/>
        </authorList>
    </citation>
    <scope>NUCLEOTIDE SEQUENCE [LARGE SCALE GENOMIC DNA]</scope>
    <source>
        <strain evidence="2 3">NRRL 5646</strain>
    </source>
</reference>
<evidence type="ECO:0000313" key="3">
    <source>
        <dbReference type="Proteomes" id="UP000694257"/>
    </source>
</evidence>
<sequence length="106" mass="11741">MNDSLPEDNGRMRSEDEIRSLIRILILELAPAPDRADANGDARLVDDLAFHSLALIEMAFTLEDEFDLEPIDEARARQIATMRDVGDYVVAELAQRGDLADATQVG</sequence>
<dbReference type="EMBL" id="CP078145">
    <property type="protein sequence ID" value="QXN88439.1"/>
    <property type="molecule type" value="Genomic_DNA"/>
</dbReference>
<dbReference type="RefSeq" id="WP_218469322.1">
    <property type="nucleotide sequence ID" value="NZ_BAABJN010000008.1"/>
</dbReference>
<accession>A0ABX8RFQ5</accession>
<name>A0ABX8RFQ5_NOCIO</name>
<dbReference type="PROSITE" id="PS50075">
    <property type="entry name" value="CARRIER"/>
    <property type="match status" value="1"/>
</dbReference>
<dbReference type="InterPro" id="IPR009081">
    <property type="entry name" value="PP-bd_ACP"/>
</dbReference>
<evidence type="ECO:0000259" key="1">
    <source>
        <dbReference type="PROSITE" id="PS50075"/>
    </source>
</evidence>
<proteinExistence type="predicted"/>
<evidence type="ECO:0000313" key="2">
    <source>
        <dbReference type="EMBL" id="QXN88439.1"/>
    </source>
</evidence>
<feature type="domain" description="Carrier" evidence="1">
    <location>
        <begin position="16"/>
        <end position="93"/>
    </location>
</feature>
<dbReference type="Proteomes" id="UP000694257">
    <property type="component" value="Chromosome"/>
</dbReference>
<organism evidence="2 3">
    <name type="scientific">Nocardia iowensis</name>
    <dbReference type="NCBI Taxonomy" id="204891"/>
    <lineage>
        <taxon>Bacteria</taxon>
        <taxon>Bacillati</taxon>
        <taxon>Actinomycetota</taxon>
        <taxon>Actinomycetes</taxon>
        <taxon>Mycobacteriales</taxon>
        <taxon>Nocardiaceae</taxon>
        <taxon>Nocardia</taxon>
    </lineage>
</organism>